<protein>
    <recommendedName>
        <fullName evidence="2">histone acetyltransferase</fullName>
        <ecNumber evidence="2">2.3.1.48</ecNumber>
    </recommendedName>
</protein>
<dbReference type="Proteomes" id="UP000494165">
    <property type="component" value="Unassembled WGS sequence"/>
</dbReference>
<dbReference type="PANTHER" id="PTHR13808">
    <property type="entry name" value="CBP/P300-RELATED"/>
    <property type="match status" value="1"/>
</dbReference>
<dbReference type="OrthoDB" id="899at2759"/>
<feature type="region of interest" description="Disordered" evidence="13">
    <location>
        <begin position="526"/>
        <end position="559"/>
    </location>
</feature>
<dbReference type="InterPro" id="IPR000197">
    <property type="entry name" value="Znf_TAZ"/>
</dbReference>
<dbReference type="EMBL" id="CADEPI010000089">
    <property type="protein sequence ID" value="CAB3373730.1"/>
    <property type="molecule type" value="Genomic_DNA"/>
</dbReference>
<dbReference type="GO" id="GO:0031490">
    <property type="term" value="F:chromatin DNA binding"/>
    <property type="evidence" value="ECO:0007669"/>
    <property type="project" value="TreeGrafter"/>
</dbReference>
<feature type="compositionally biased region" description="Low complexity" evidence="13">
    <location>
        <begin position="313"/>
        <end position="340"/>
    </location>
</feature>
<feature type="compositionally biased region" description="Polar residues" evidence="13">
    <location>
        <begin position="341"/>
        <end position="350"/>
    </location>
</feature>
<feature type="region of interest" description="Disordered" evidence="13">
    <location>
        <begin position="242"/>
        <end position="284"/>
    </location>
</feature>
<name>A0A8S1CV40_9INSE</name>
<keyword evidence="7" id="KW-0156">Chromatin regulator</keyword>
<evidence type="ECO:0000256" key="10">
    <source>
        <dbReference type="ARBA" id="ARBA00023242"/>
    </source>
</evidence>
<evidence type="ECO:0000256" key="12">
    <source>
        <dbReference type="PROSITE-ProRule" id="PRU00203"/>
    </source>
</evidence>
<keyword evidence="5 12" id="KW-0863">Zinc-finger</keyword>
<keyword evidence="6 12" id="KW-0862">Zinc</keyword>
<dbReference type="InterPro" id="IPR035898">
    <property type="entry name" value="TAZ_dom_sf"/>
</dbReference>
<dbReference type="SMART" id="SM00551">
    <property type="entry name" value="ZnF_TAZ"/>
    <property type="match status" value="3"/>
</dbReference>
<dbReference type="EC" id="2.3.1.48" evidence="2"/>
<evidence type="ECO:0000259" key="14">
    <source>
        <dbReference type="PROSITE" id="PS50134"/>
    </source>
</evidence>
<feature type="region of interest" description="Disordered" evidence="13">
    <location>
        <begin position="1"/>
        <end position="76"/>
    </location>
</feature>
<dbReference type="SUPFAM" id="SSF57933">
    <property type="entry name" value="TAZ domain"/>
    <property type="match status" value="3"/>
</dbReference>
<feature type="zinc finger region" description="TAZ-type" evidence="12">
    <location>
        <begin position="143"/>
        <end position="235"/>
    </location>
</feature>
<feature type="region of interest" description="Disordered" evidence="13">
    <location>
        <begin position="313"/>
        <end position="350"/>
    </location>
</feature>
<dbReference type="Gene3D" id="1.20.1020.10">
    <property type="entry name" value="TAZ domain"/>
    <property type="match status" value="3"/>
</dbReference>
<evidence type="ECO:0000256" key="8">
    <source>
        <dbReference type="ARBA" id="ARBA00023015"/>
    </source>
</evidence>
<dbReference type="AlphaFoldDB" id="A0A8S1CV40"/>
<evidence type="ECO:0000256" key="5">
    <source>
        <dbReference type="ARBA" id="ARBA00022771"/>
    </source>
</evidence>
<evidence type="ECO:0000256" key="6">
    <source>
        <dbReference type="ARBA" id="ARBA00022833"/>
    </source>
</evidence>
<evidence type="ECO:0000256" key="2">
    <source>
        <dbReference type="ARBA" id="ARBA00013184"/>
    </source>
</evidence>
<comment type="subcellular location">
    <subcellularLocation>
        <location evidence="1">Nucleus</location>
    </subcellularLocation>
</comment>
<keyword evidence="4 12" id="KW-0479">Metal-binding</keyword>
<feature type="compositionally biased region" description="Polar residues" evidence="13">
    <location>
        <begin position="134"/>
        <end position="145"/>
    </location>
</feature>
<feature type="zinc finger region" description="TAZ-type" evidence="12">
    <location>
        <begin position="350"/>
        <end position="445"/>
    </location>
</feature>
<reference evidence="15 16" key="1">
    <citation type="submission" date="2020-04" db="EMBL/GenBank/DDBJ databases">
        <authorList>
            <person name="Alioto T."/>
            <person name="Alioto T."/>
            <person name="Gomez Garrido J."/>
        </authorList>
    </citation>
    <scope>NUCLEOTIDE SEQUENCE [LARGE SCALE GENOMIC DNA]</scope>
</reference>
<dbReference type="GO" id="GO:0005667">
    <property type="term" value="C:transcription regulator complex"/>
    <property type="evidence" value="ECO:0007669"/>
    <property type="project" value="TreeGrafter"/>
</dbReference>
<dbReference type="GO" id="GO:0008270">
    <property type="term" value="F:zinc ion binding"/>
    <property type="evidence" value="ECO:0007669"/>
    <property type="project" value="UniProtKB-KW"/>
</dbReference>
<feature type="compositionally biased region" description="Polar residues" evidence="13">
    <location>
        <begin position="21"/>
        <end position="47"/>
    </location>
</feature>
<feature type="zinc finger region" description="TAZ-type" evidence="12">
    <location>
        <begin position="560"/>
        <end position="655"/>
    </location>
</feature>
<keyword evidence="9" id="KW-0804">Transcription</keyword>
<evidence type="ECO:0000256" key="7">
    <source>
        <dbReference type="ARBA" id="ARBA00022853"/>
    </source>
</evidence>
<sequence>MHNHNPYDIRSSYPLGVGGQDASSDPTSWNSPWRLQDTSQQMPQGGNNPMMCGSGGFNYDSQNPQMGPQRSIAPPDIKIDQPFQAHQLEEQQGAQQVVQADCGQQMVQPPALSPAQAQQQQQQPGVQPGGLQPNSNVPSQSESANKTRNIQYQLVILLHAYKCQRQEKQANGDNLAQNQWECSIPHCKTMKNVMDHMTTCQAGRSCGFLHCFSSRQIISHWKNCSLSDCAVCSPLKRVDQSRVKRNGQQMPQGGNNSMMCGSGGFNYDSPNPQMGPQRSIAPPDIKIDQPFQAHQLEEQQGAQQVVQADCGQQMVQPPALSPAQAQQQQQPGVQPGGLQPNSNVPAQSESANKTRNIQCQLVILLHAHKCQRRQRQEKQANGDNWAQNQWECSIPHCKTMKNVLDHMTTCQAGRSCGFLHCFSSRQIISHWKNCSLSDCAVCSPLKRVDQSRVKRNGQQMPQGGNNPMMCGSGGFNYGSPNPQMEPQRSIAPPDIKIDQLFQALQLEEQQGAQKVVQADCGQQMVQPPALSPAQAQQQQQPGVQPGGLQPNSNVPAQSESANRIRNIQYQLVILLHAHKCQRRQRQEKQANGDNWAQNQWECSIRNCKTMKNVLDHMTTCQAGRSCGFLHCFSSRQIISHWKNCSLSYCFVCSPLKIRP</sequence>
<dbReference type="PROSITE" id="PS50134">
    <property type="entry name" value="ZF_TAZ"/>
    <property type="match status" value="3"/>
</dbReference>
<evidence type="ECO:0000313" key="16">
    <source>
        <dbReference type="Proteomes" id="UP000494165"/>
    </source>
</evidence>
<dbReference type="PANTHER" id="PTHR13808:SF1">
    <property type="entry name" value="HISTONE ACETYLTRANSFERASE"/>
    <property type="match status" value="1"/>
</dbReference>
<comment type="caution">
    <text evidence="15">The sequence shown here is derived from an EMBL/GenBank/DDBJ whole genome shotgun (WGS) entry which is preliminary data.</text>
</comment>
<feature type="compositionally biased region" description="Polar residues" evidence="13">
    <location>
        <begin position="59"/>
        <end position="68"/>
    </location>
</feature>
<dbReference type="GO" id="GO:0005634">
    <property type="term" value="C:nucleus"/>
    <property type="evidence" value="ECO:0007669"/>
    <property type="project" value="UniProtKB-SubCell"/>
</dbReference>
<feature type="compositionally biased region" description="Low complexity" evidence="13">
    <location>
        <begin position="526"/>
        <end position="550"/>
    </location>
</feature>
<evidence type="ECO:0000256" key="9">
    <source>
        <dbReference type="ARBA" id="ARBA00023163"/>
    </source>
</evidence>
<feature type="domain" description="TAZ-type" evidence="14">
    <location>
        <begin position="350"/>
        <end position="445"/>
    </location>
</feature>
<dbReference type="GO" id="GO:0000123">
    <property type="term" value="C:histone acetyltransferase complex"/>
    <property type="evidence" value="ECO:0007669"/>
    <property type="project" value="TreeGrafter"/>
</dbReference>
<dbReference type="Pfam" id="PF02135">
    <property type="entry name" value="zf-TAZ"/>
    <property type="match status" value="3"/>
</dbReference>
<evidence type="ECO:0000256" key="3">
    <source>
        <dbReference type="ARBA" id="ARBA00022679"/>
    </source>
</evidence>
<dbReference type="GO" id="GO:0003713">
    <property type="term" value="F:transcription coactivator activity"/>
    <property type="evidence" value="ECO:0007669"/>
    <property type="project" value="TreeGrafter"/>
</dbReference>
<comment type="catalytic activity">
    <reaction evidence="11">
        <text>L-lysyl-[protein] + acetyl-CoA = N(6)-acetyl-L-lysyl-[protein] + CoA + H(+)</text>
        <dbReference type="Rhea" id="RHEA:45948"/>
        <dbReference type="Rhea" id="RHEA-COMP:9752"/>
        <dbReference type="Rhea" id="RHEA-COMP:10731"/>
        <dbReference type="ChEBI" id="CHEBI:15378"/>
        <dbReference type="ChEBI" id="CHEBI:29969"/>
        <dbReference type="ChEBI" id="CHEBI:57287"/>
        <dbReference type="ChEBI" id="CHEBI:57288"/>
        <dbReference type="ChEBI" id="CHEBI:61930"/>
        <dbReference type="EC" id="2.3.1.48"/>
    </reaction>
</comment>
<dbReference type="GO" id="GO:0004402">
    <property type="term" value="F:histone acetyltransferase activity"/>
    <property type="evidence" value="ECO:0007669"/>
    <property type="project" value="InterPro"/>
</dbReference>
<feature type="compositionally biased region" description="Low complexity" evidence="13">
    <location>
        <begin position="105"/>
        <end position="133"/>
    </location>
</feature>
<keyword evidence="10" id="KW-0539">Nucleus</keyword>
<feature type="region of interest" description="Disordered" evidence="13">
    <location>
        <begin position="105"/>
        <end position="145"/>
    </location>
</feature>
<organism evidence="15 16">
    <name type="scientific">Cloeon dipterum</name>
    <dbReference type="NCBI Taxonomy" id="197152"/>
    <lineage>
        <taxon>Eukaryota</taxon>
        <taxon>Metazoa</taxon>
        <taxon>Ecdysozoa</taxon>
        <taxon>Arthropoda</taxon>
        <taxon>Hexapoda</taxon>
        <taxon>Insecta</taxon>
        <taxon>Pterygota</taxon>
        <taxon>Palaeoptera</taxon>
        <taxon>Ephemeroptera</taxon>
        <taxon>Pisciforma</taxon>
        <taxon>Baetidae</taxon>
        <taxon>Cloeon</taxon>
    </lineage>
</organism>
<evidence type="ECO:0000256" key="11">
    <source>
        <dbReference type="ARBA" id="ARBA00048017"/>
    </source>
</evidence>
<gene>
    <name evidence="15" type="ORF">CLODIP_2_CD04590</name>
</gene>
<evidence type="ECO:0000256" key="13">
    <source>
        <dbReference type="SAM" id="MobiDB-lite"/>
    </source>
</evidence>
<feature type="domain" description="TAZ-type" evidence="14">
    <location>
        <begin position="560"/>
        <end position="655"/>
    </location>
</feature>
<evidence type="ECO:0000256" key="1">
    <source>
        <dbReference type="ARBA" id="ARBA00004123"/>
    </source>
</evidence>
<evidence type="ECO:0000313" key="15">
    <source>
        <dbReference type="EMBL" id="CAB3373730.1"/>
    </source>
</evidence>
<keyword evidence="3" id="KW-0808">Transferase</keyword>
<accession>A0A8S1CV40</accession>
<dbReference type="GO" id="GO:0045944">
    <property type="term" value="P:positive regulation of transcription by RNA polymerase II"/>
    <property type="evidence" value="ECO:0007669"/>
    <property type="project" value="TreeGrafter"/>
</dbReference>
<keyword evidence="16" id="KW-1185">Reference proteome</keyword>
<keyword evidence="8" id="KW-0805">Transcription regulation</keyword>
<feature type="domain" description="TAZ-type" evidence="14">
    <location>
        <begin position="143"/>
        <end position="235"/>
    </location>
</feature>
<proteinExistence type="predicted"/>
<evidence type="ECO:0000256" key="4">
    <source>
        <dbReference type="ARBA" id="ARBA00022723"/>
    </source>
</evidence>
<dbReference type="InterPro" id="IPR013178">
    <property type="entry name" value="Histone_AcTrfase_Rtt109/CBP"/>
</dbReference>